<organism evidence="1 2">
    <name type="scientific">Paramecium sonneborni</name>
    <dbReference type="NCBI Taxonomy" id="65129"/>
    <lineage>
        <taxon>Eukaryota</taxon>
        <taxon>Sar</taxon>
        <taxon>Alveolata</taxon>
        <taxon>Ciliophora</taxon>
        <taxon>Intramacronucleata</taxon>
        <taxon>Oligohymenophorea</taxon>
        <taxon>Peniculida</taxon>
        <taxon>Parameciidae</taxon>
        <taxon>Paramecium</taxon>
    </lineage>
</organism>
<dbReference type="OrthoDB" id="324266at2759"/>
<evidence type="ECO:0000313" key="1">
    <source>
        <dbReference type="EMBL" id="CAD8119984.1"/>
    </source>
</evidence>
<dbReference type="EMBL" id="CAJJDN010000124">
    <property type="protein sequence ID" value="CAD8119984.1"/>
    <property type="molecule type" value="Genomic_DNA"/>
</dbReference>
<name>A0A8S1QY98_9CILI</name>
<keyword evidence="2" id="KW-1185">Reference proteome</keyword>
<evidence type="ECO:0000313" key="2">
    <source>
        <dbReference type="Proteomes" id="UP000692954"/>
    </source>
</evidence>
<accession>A0A8S1QY98</accession>
<dbReference type="Proteomes" id="UP000692954">
    <property type="component" value="Unassembled WGS sequence"/>
</dbReference>
<protein>
    <submittedName>
        <fullName evidence="1">Uncharacterized protein</fullName>
    </submittedName>
</protein>
<reference evidence="1" key="1">
    <citation type="submission" date="2021-01" db="EMBL/GenBank/DDBJ databases">
        <authorList>
            <consortium name="Genoscope - CEA"/>
            <person name="William W."/>
        </authorList>
    </citation>
    <scope>NUCLEOTIDE SEQUENCE</scope>
</reference>
<proteinExistence type="predicted"/>
<gene>
    <name evidence="1" type="ORF">PSON_ATCC_30995.1.T1240002</name>
</gene>
<dbReference type="AlphaFoldDB" id="A0A8S1QY98"/>
<comment type="caution">
    <text evidence="1">The sequence shown here is derived from an EMBL/GenBank/DDBJ whole genome shotgun (WGS) entry which is preliminary data.</text>
</comment>
<sequence>MSSVCSYLVIIHSNLNLKRLCIIEYNISIQYSKYNQIQNAFICEQQTHFSILIPHSRIELSLLPDAKVVPSGKSIVSRQNEYDHPIWLFITLSQHPINVLNYLHYKMLMQYFQERSILLRVHHHDSNLINSWIFKYFNFDSLSFQLD</sequence>